<dbReference type="AlphaFoldDB" id="A0A1I0VQ98"/>
<protein>
    <submittedName>
        <fullName evidence="2">Transcriptional regulator, ArsR family</fullName>
    </submittedName>
</protein>
<sequence>MGRAEFSRVAGALADKGRVSMLISLLGEGTRRTATELAEVAGVSPPTASNHLAKLTDAGLLERTREGRRCYFTIASNGVVGALDALMAISEPIEGVDLPMDDGAAERAMSVARSCYGHLAGALGEQVFKSLEARNAFAEGPSGMELTPRGRAILTAQGLDIDKLSRAHKGEACRPCAERTPEASHLGGYIARGLLDIMLARGWAVADEKGRALHFSEEGRAALDRSFPPIEG</sequence>
<feature type="domain" description="HTH arsR-type" evidence="1">
    <location>
        <begin position="1"/>
        <end position="94"/>
    </location>
</feature>
<dbReference type="GO" id="GO:0046686">
    <property type="term" value="P:response to cadmium ion"/>
    <property type="evidence" value="ECO:0007669"/>
    <property type="project" value="TreeGrafter"/>
</dbReference>
<dbReference type="InterPro" id="IPR036388">
    <property type="entry name" value="WH-like_DNA-bd_sf"/>
</dbReference>
<dbReference type="GO" id="GO:0003677">
    <property type="term" value="F:DNA binding"/>
    <property type="evidence" value="ECO:0007669"/>
    <property type="project" value="TreeGrafter"/>
</dbReference>
<evidence type="ECO:0000313" key="2">
    <source>
        <dbReference type="EMBL" id="SFA78629.1"/>
    </source>
</evidence>
<dbReference type="InterPro" id="IPR052543">
    <property type="entry name" value="HTH_Metal-responsive_Reg"/>
</dbReference>
<keyword evidence="3" id="KW-1185">Reference proteome</keyword>
<reference evidence="2 3" key="1">
    <citation type="submission" date="2016-10" db="EMBL/GenBank/DDBJ databases">
        <authorList>
            <person name="de Groot N.N."/>
        </authorList>
    </citation>
    <scope>NUCLEOTIDE SEQUENCE [LARGE SCALE GENOMIC DNA]</scope>
    <source>
        <strain evidence="2 3">DSM 29316</strain>
    </source>
</reference>
<dbReference type="PANTHER" id="PTHR39168">
    <property type="entry name" value="TRANSCRIPTIONAL REGULATOR-RELATED"/>
    <property type="match status" value="1"/>
</dbReference>
<dbReference type="PROSITE" id="PS50987">
    <property type="entry name" value="HTH_ARSR_2"/>
    <property type="match status" value="1"/>
</dbReference>
<dbReference type="SMART" id="SM00418">
    <property type="entry name" value="HTH_ARSR"/>
    <property type="match status" value="1"/>
</dbReference>
<evidence type="ECO:0000259" key="1">
    <source>
        <dbReference type="PROSITE" id="PS50987"/>
    </source>
</evidence>
<dbReference type="GO" id="GO:0003700">
    <property type="term" value="F:DNA-binding transcription factor activity"/>
    <property type="evidence" value="ECO:0007669"/>
    <property type="project" value="InterPro"/>
</dbReference>
<dbReference type="EMBL" id="FOJU01000001">
    <property type="protein sequence ID" value="SFA78629.1"/>
    <property type="molecule type" value="Genomic_DNA"/>
</dbReference>
<dbReference type="InterPro" id="IPR001845">
    <property type="entry name" value="HTH_ArsR_DNA-bd_dom"/>
</dbReference>
<dbReference type="SUPFAM" id="SSF46785">
    <property type="entry name" value="Winged helix' DNA-binding domain"/>
    <property type="match status" value="1"/>
</dbReference>
<dbReference type="GO" id="GO:0097063">
    <property type="term" value="F:cadmium ion sensor activity"/>
    <property type="evidence" value="ECO:0007669"/>
    <property type="project" value="TreeGrafter"/>
</dbReference>
<dbReference type="Pfam" id="PF12840">
    <property type="entry name" value="HTH_20"/>
    <property type="match status" value="1"/>
</dbReference>
<dbReference type="GO" id="GO:0032791">
    <property type="term" value="F:lead ion binding"/>
    <property type="evidence" value="ECO:0007669"/>
    <property type="project" value="TreeGrafter"/>
</dbReference>
<accession>A0A1I0VQ98</accession>
<organism evidence="2 3">
    <name type="scientific">Poseidonocella pacifica</name>
    <dbReference type="NCBI Taxonomy" id="871651"/>
    <lineage>
        <taxon>Bacteria</taxon>
        <taxon>Pseudomonadati</taxon>
        <taxon>Pseudomonadota</taxon>
        <taxon>Alphaproteobacteria</taxon>
        <taxon>Rhodobacterales</taxon>
        <taxon>Roseobacteraceae</taxon>
        <taxon>Poseidonocella</taxon>
    </lineage>
</organism>
<dbReference type="CDD" id="cd00090">
    <property type="entry name" value="HTH_ARSR"/>
    <property type="match status" value="1"/>
</dbReference>
<name>A0A1I0VQ98_9RHOB</name>
<dbReference type="OrthoDB" id="9797716at2"/>
<dbReference type="STRING" id="871651.SAMN05421688_0878"/>
<dbReference type="InterPro" id="IPR011991">
    <property type="entry name" value="ArsR-like_HTH"/>
</dbReference>
<proteinExistence type="predicted"/>
<dbReference type="PRINTS" id="PR00778">
    <property type="entry name" value="HTHARSR"/>
</dbReference>
<dbReference type="GO" id="GO:0010288">
    <property type="term" value="P:response to lead ion"/>
    <property type="evidence" value="ECO:0007669"/>
    <property type="project" value="TreeGrafter"/>
</dbReference>
<dbReference type="Gene3D" id="1.10.10.10">
    <property type="entry name" value="Winged helix-like DNA-binding domain superfamily/Winged helix DNA-binding domain"/>
    <property type="match status" value="1"/>
</dbReference>
<gene>
    <name evidence="2" type="ORF">SAMN05421688_0878</name>
</gene>
<dbReference type="Proteomes" id="UP000198796">
    <property type="component" value="Unassembled WGS sequence"/>
</dbReference>
<evidence type="ECO:0000313" key="3">
    <source>
        <dbReference type="Proteomes" id="UP000198796"/>
    </source>
</evidence>
<dbReference type="InterPro" id="IPR036390">
    <property type="entry name" value="WH_DNA-bd_sf"/>
</dbReference>
<dbReference type="NCBIfam" id="NF033788">
    <property type="entry name" value="HTH_metalloreg"/>
    <property type="match status" value="1"/>
</dbReference>
<dbReference type="PANTHER" id="PTHR39168:SF2">
    <property type="entry name" value="HTH-TYPE TRANSCRIPTIONAL REGULATOR CMTR"/>
    <property type="match status" value="1"/>
</dbReference>